<dbReference type="PANTHER" id="PTHR22993:SF27">
    <property type="entry name" value="ENDONUCLEASE 8-LIKE 1"/>
    <property type="match status" value="1"/>
</dbReference>
<dbReference type="Pfam" id="PF09292">
    <property type="entry name" value="Neil1-DNA_bind"/>
    <property type="match status" value="1"/>
</dbReference>
<feature type="compositionally biased region" description="Basic residues" evidence="1">
    <location>
        <begin position="168"/>
        <end position="181"/>
    </location>
</feature>
<dbReference type="EMBL" id="QNUK01000088">
    <property type="protein sequence ID" value="KAF5902550.1"/>
    <property type="molecule type" value="Genomic_DNA"/>
</dbReference>
<feature type="compositionally biased region" description="Polar residues" evidence="1">
    <location>
        <begin position="143"/>
        <end position="156"/>
    </location>
</feature>
<keyword evidence="3" id="KW-0378">Hydrolase</keyword>
<accession>A0A8J4XEP1</accession>
<evidence type="ECO:0000313" key="3">
    <source>
        <dbReference type="EMBL" id="KAF5902550.1"/>
    </source>
</evidence>
<protein>
    <submittedName>
        <fullName evidence="3">Endonuclease 8-like 1 isoform X1</fullName>
    </submittedName>
</protein>
<dbReference type="GO" id="GO:0006284">
    <property type="term" value="P:base-excision repair"/>
    <property type="evidence" value="ECO:0007669"/>
    <property type="project" value="TreeGrafter"/>
</dbReference>
<evidence type="ECO:0000313" key="4">
    <source>
        <dbReference type="Proteomes" id="UP000727407"/>
    </source>
</evidence>
<dbReference type="Proteomes" id="UP000727407">
    <property type="component" value="Unassembled WGS sequence"/>
</dbReference>
<dbReference type="PANTHER" id="PTHR22993">
    <property type="entry name" value="FORMAMIDOPYRIMIDINE-DNA GLYCOSYLASE"/>
    <property type="match status" value="1"/>
</dbReference>
<dbReference type="InterPro" id="IPR015371">
    <property type="entry name" value="Endonuclease-VIII_DNA-bd"/>
</dbReference>
<dbReference type="GO" id="GO:0019104">
    <property type="term" value="F:DNA N-glycosylase activity"/>
    <property type="evidence" value="ECO:0007669"/>
    <property type="project" value="TreeGrafter"/>
</dbReference>
<name>A0A8J4XEP1_CLAMG</name>
<keyword evidence="3" id="KW-0255">Endonuclease</keyword>
<keyword evidence="4" id="KW-1185">Reference proteome</keyword>
<dbReference type="AlphaFoldDB" id="A0A8J4XEP1"/>
<dbReference type="Gene3D" id="1.10.8.50">
    <property type="match status" value="1"/>
</dbReference>
<dbReference type="GO" id="GO:0003906">
    <property type="term" value="F:DNA-(apurinic or apyrimidinic site) endonuclease activity"/>
    <property type="evidence" value="ECO:0007669"/>
    <property type="project" value="TreeGrafter"/>
</dbReference>
<dbReference type="GO" id="GO:0005634">
    <property type="term" value="C:nucleus"/>
    <property type="evidence" value="ECO:0007669"/>
    <property type="project" value="TreeGrafter"/>
</dbReference>
<feature type="compositionally biased region" description="Basic and acidic residues" evidence="1">
    <location>
        <begin position="94"/>
        <end position="120"/>
    </location>
</feature>
<evidence type="ECO:0000256" key="1">
    <source>
        <dbReference type="SAM" id="MobiDB-lite"/>
    </source>
</evidence>
<proteinExistence type="predicted"/>
<gene>
    <name evidence="3" type="primary">neil1</name>
    <name evidence="3" type="ORF">DAT39_007749</name>
</gene>
<feature type="compositionally biased region" description="Basic residues" evidence="1">
    <location>
        <begin position="84"/>
        <end position="93"/>
    </location>
</feature>
<sequence length="181" mass="20283">MAEKADVGEKKTESPDLLSLCHTVPLEVINLGGKGYDPAKGDFTEFVSWLQCYNVDGMNSVRDHNGRTIWFQGHSGPMVPKASKSPKTKRKIKKENYTDTKKEKLVKTEKDVPKKPDNKQRNVSKTGLEIVAADDDIGRPNTRRQSSSSGLQQTRPKSVRTKSDTKAKATRKPRRKSSRNT</sequence>
<organism evidence="3 4">
    <name type="scientific">Clarias magur</name>
    <name type="common">Asian catfish</name>
    <name type="synonym">Macropteronotus magur</name>
    <dbReference type="NCBI Taxonomy" id="1594786"/>
    <lineage>
        <taxon>Eukaryota</taxon>
        <taxon>Metazoa</taxon>
        <taxon>Chordata</taxon>
        <taxon>Craniata</taxon>
        <taxon>Vertebrata</taxon>
        <taxon>Euteleostomi</taxon>
        <taxon>Actinopterygii</taxon>
        <taxon>Neopterygii</taxon>
        <taxon>Teleostei</taxon>
        <taxon>Ostariophysi</taxon>
        <taxon>Siluriformes</taxon>
        <taxon>Clariidae</taxon>
        <taxon>Clarias</taxon>
    </lineage>
</organism>
<comment type="caution">
    <text evidence="3">The sequence shown here is derived from an EMBL/GenBank/DDBJ whole genome shotgun (WGS) entry which is preliminary data.</text>
</comment>
<evidence type="ECO:0000259" key="2">
    <source>
        <dbReference type="Pfam" id="PF09292"/>
    </source>
</evidence>
<dbReference type="SUPFAM" id="SSF57716">
    <property type="entry name" value="Glucocorticoid receptor-like (DNA-binding domain)"/>
    <property type="match status" value="1"/>
</dbReference>
<reference evidence="3" key="1">
    <citation type="submission" date="2020-07" db="EMBL/GenBank/DDBJ databases">
        <title>Clarias magur genome sequencing, assembly and annotation.</title>
        <authorList>
            <person name="Kushwaha B."/>
            <person name="Kumar R."/>
            <person name="Das P."/>
            <person name="Joshi C.G."/>
            <person name="Kumar D."/>
            <person name="Nagpure N.S."/>
            <person name="Pandey M."/>
            <person name="Agarwal S."/>
            <person name="Srivastava S."/>
            <person name="Singh M."/>
            <person name="Sahoo L."/>
            <person name="Jayasankar P."/>
            <person name="Meher P.K."/>
            <person name="Koringa P.G."/>
            <person name="Iquebal M.A."/>
            <person name="Das S.P."/>
            <person name="Bit A."/>
            <person name="Patnaik S."/>
            <person name="Patel N."/>
            <person name="Shah T.M."/>
            <person name="Hinsu A."/>
            <person name="Jena J.K."/>
        </authorList>
    </citation>
    <scope>NUCLEOTIDE SEQUENCE</scope>
    <source>
        <strain evidence="3">CIFAMagur01</strain>
        <tissue evidence="3">Testis</tissue>
    </source>
</reference>
<dbReference type="OrthoDB" id="6260718at2759"/>
<feature type="region of interest" description="Disordered" evidence="1">
    <location>
        <begin position="72"/>
        <end position="181"/>
    </location>
</feature>
<keyword evidence="3" id="KW-0540">Nuclease</keyword>
<feature type="domain" description="Endonuclease VIII-like 1 DNA binding" evidence="2">
    <location>
        <begin position="42"/>
        <end position="80"/>
    </location>
</feature>